<evidence type="ECO:0000259" key="4">
    <source>
        <dbReference type="PROSITE" id="PS51228"/>
    </source>
</evidence>
<name>A0A1U8BJV3_NELNU</name>
<dbReference type="FunCoup" id="A0A1U8BJV3">
    <property type="interactions" value="186"/>
</dbReference>
<evidence type="ECO:0000256" key="2">
    <source>
        <dbReference type="ARBA" id="ARBA00023121"/>
    </source>
</evidence>
<accession>A0A1U8BJV3</accession>
<dbReference type="PRINTS" id="PR00689">
    <property type="entry name" value="ACOABINDINGP"/>
</dbReference>
<sequence>MEFLQELFLTGFLSLIFAFLLAKLVSMASAGDADESESVLRPGKEFDGGVVTEERTFEGRLNNPGLQTEDKVEFIGETVKIDQHERELVREKMEMVHGSKEFEMGSSREVEVYEDNHLRVEEETLKQEVEVRGLPQDKLIEERSDKEEMTNHAFYSGQLKEEMAPTEDDQLEANLVEESHGKLENHKNNIELAKDDDILFKDQQLGLAGHELYQENAAEVAERSRQNDDKEVLFSDEDDWEGIERTEVEKLFSAAAAFVGSPCNNDRLSNVDSDVQMLLYGLHKVATEGPCHEPQPMALKVSARAKWNAWQQLGNMSPEEAMDQYITLLSDTVPGWKGESPGGHNKQEYLEGRTPGLGAFPLKLGSEGNQRNPSLVAKGMRLQTETLWTGRMTNNNRWSNTASSQQC</sequence>
<evidence type="ECO:0000256" key="1">
    <source>
        <dbReference type="ARBA" id="ARBA00005567"/>
    </source>
</evidence>
<evidence type="ECO:0000256" key="3">
    <source>
        <dbReference type="SAM" id="SignalP"/>
    </source>
</evidence>
<dbReference type="InterPro" id="IPR014352">
    <property type="entry name" value="FERM/acyl-CoA-bd_prot_sf"/>
</dbReference>
<dbReference type="Pfam" id="PF00887">
    <property type="entry name" value="ACBP"/>
    <property type="match status" value="1"/>
</dbReference>
<evidence type="ECO:0000313" key="5">
    <source>
        <dbReference type="Proteomes" id="UP000189703"/>
    </source>
</evidence>
<organism evidence="5 6">
    <name type="scientific">Nelumbo nucifera</name>
    <name type="common">Sacred lotus</name>
    <dbReference type="NCBI Taxonomy" id="4432"/>
    <lineage>
        <taxon>Eukaryota</taxon>
        <taxon>Viridiplantae</taxon>
        <taxon>Streptophyta</taxon>
        <taxon>Embryophyta</taxon>
        <taxon>Tracheophyta</taxon>
        <taxon>Spermatophyta</taxon>
        <taxon>Magnoliopsida</taxon>
        <taxon>Proteales</taxon>
        <taxon>Nelumbonaceae</taxon>
        <taxon>Nelumbo</taxon>
    </lineage>
</organism>
<dbReference type="AlphaFoldDB" id="A0A1U8BJV3"/>
<dbReference type="PROSITE" id="PS51228">
    <property type="entry name" value="ACB_2"/>
    <property type="match status" value="1"/>
</dbReference>
<dbReference type="InParanoid" id="A0A1U8BJV3"/>
<dbReference type="PANTHER" id="PTHR23310:SF105">
    <property type="entry name" value="ACYL-COA-BINDING DOMAIN-CONTAINING PROTEIN 5"/>
    <property type="match status" value="1"/>
</dbReference>
<dbReference type="PANTHER" id="PTHR23310">
    <property type="entry name" value="ACYL-COA-BINDING PROTEIN, ACBP"/>
    <property type="match status" value="1"/>
</dbReference>
<keyword evidence="2" id="KW-0446">Lipid-binding</keyword>
<dbReference type="InterPro" id="IPR035984">
    <property type="entry name" value="Acyl-CoA-binding_sf"/>
</dbReference>
<dbReference type="STRING" id="4432.A0A1U8BJV3"/>
<dbReference type="SUPFAM" id="SSF47027">
    <property type="entry name" value="Acyl-CoA binding protein"/>
    <property type="match status" value="1"/>
</dbReference>
<evidence type="ECO:0000313" key="6">
    <source>
        <dbReference type="RefSeq" id="XP_010277103.1"/>
    </source>
</evidence>
<dbReference type="Gene3D" id="1.20.80.10">
    <property type="match status" value="1"/>
</dbReference>
<dbReference type="GO" id="GO:0006631">
    <property type="term" value="P:fatty acid metabolic process"/>
    <property type="evidence" value="ECO:0000318"/>
    <property type="project" value="GO_Central"/>
</dbReference>
<dbReference type="InterPro" id="IPR000582">
    <property type="entry name" value="Acyl-CoA-binding_protein"/>
</dbReference>
<dbReference type="GeneID" id="104611651"/>
<protein>
    <submittedName>
        <fullName evidence="6">Acyl-CoA-binding domain-containing protein 3-like isoform X1</fullName>
    </submittedName>
</protein>
<keyword evidence="3" id="KW-0732">Signal</keyword>
<dbReference type="eggNOG" id="KOG0817">
    <property type="taxonomic scope" value="Eukaryota"/>
</dbReference>
<dbReference type="Proteomes" id="UP000189703">
    <property type="component" value="Unplaced"/>
</dbReference>
<reference evidence="6" key="1">
    <citation type="submission" date="2025-08" db="UniProtKB">
        <authorList>
            <consortium name="RefSeq"/>
        </authorList>
    </citation>
    <scope>IDENTIFICATION</scope>
</reference>
<dbReference type="OrthoDB" id="71307at2759"/>
<feature type="domain" description="ACB" evidence="4">
    <location>
        <begin position="248"/>
        <end position="338"/>
    </location>
</feature>
<comment type="similarity">
    <text evidence="1">Belongs to the ACBP family.</text>
</comment>
<dbReference type="OMA" id="QAIFMHE"/>
<dbReference type="GO" id="GO:0000062">
    <property type="term" value="F:fatty-acyl-CoA binding"/>
    <property type="evidence" value="ECO:0000318"/>
    <property type="project" value="GO_Central"/>
</dbReference>
<keyword evidence="5" id="KW-1185">Reference proteome</keyword>
<dbReference type="RefSeq" id="XP_010277103.1">
    <property type="nucleotide sequence ID" value="XM_010278801.2"/>
</dbReference>
<feature type="chain" id="PRO_5010539810" evidence="3">
    <location>
        <begin position="31"/>
        <end position="407"/>
    </location>
</feature>
<dbReference type="KEGG" id="nnu:104611651"/>
<proteinExistence type="inferred from homology"/>
<gene>
    <name evidence="6" type="primary">LOC104611651</name>
</gene>
<feature type="signal peptide" evidence="3">
    <location>
        <begin position="1"/>
        <end position="30"/>
    </location>
</feature>